<protein>
    <submittedName>
        <fullName evidence="4">Flagellar motor protein MotB</fullName>
    </submittedName>
</protein>
<accession>A0ABV7YRQ1</accession>
<dbReference type="PANTHER" id="PTHR30329">
    <property type="entry name" value="STATOR ELEMENT OF FLAGELLAR MOTOR COMPLEX"/>
    <property type="match status" value="1"/>
</dbReference>
<evidence type="ECO:0000313" key="5">
    <source>
        <dbReference type="Proteomes" id="UP001595616"/>
    </source>
</evidence>
<organism evidence="4 5">
    <name type="scientific">Lacihabitans lacunae</name>
    <dbReference type="NCBI Taxonomy" id="1028214"/>
    <lineage>
        <taxon>Bacteria</taxon>
        <taxon>Pseudomonadati</taxon>
        <taxon>Bacteroidota</taxon>
        <taxon>Cytophagia</taxon>
        <taxon>Cytophagales</taxon>
        <taxon>Leadbetterellaceae</taxon>
        <taxon>Lacihabitans</taxon>
    </lineage>
</organism>
<comment type="caution">
    <text evidence="4">The sequence shown here is derived from an EMBL/GenBank/DDBJ whole genome shotgun (WGS) entry which is preliminary data.</text>
</comment>
<dbReference type="SUPFAM" id="SSF103088">
    <property type="entry name" value="OmpA-like"/>
    <property type="match status" value="1"/>
</dbReference>
<proteinExistence type="predicted"/>
<dbReference type="PROSITE" id="PS51257">
    <property type="entry name" value="PROKAR_LIPOPROTEIN"/>
    <property type="match status" value="1"/>
</dbReference>
<keyword evidence="1" id="KW-0472">Membrane</keyword>
<dbReference type="InterPro" id="IPR006665">
    <property type="entry name" value="OmpA-like"/>
</dbReference>
<dbReference type="Pfam" id="PF00691">
    <property type="entry name" value="OmpA"/>
    <property type="match status" value="1"/>
</dbReference>
<sequence>MNLTKKLIYSSLVALAFSSCVSKKKFAGLQTELTATKADLEKRGEIINDFKNKLVSCEQDKELMAQKMASANAAKEEQLAGMKAQIEDLRKVRDTQMQQVGGLTVLTQQANDNINKTLSQLEKKDKYINLLQAAKSKTDSMNLALAVNLKTVLKDGLDDSDIEIKVDKTVVMVNLSDKMLFTSGSSRISSKAYGVLEKVAKIIQSRPDLEMMVEGYTDNVSIKTDCLDDNWDLSVKRATAVVRTLQTKFGVDPNKLIAAGRGEYNALTSNDTSEGRAINRRTRIILMPKLDQFYDLLNPENAK</sequence>
<keyword evidence="4" id="KW-0282">Flagellum</keyword>
<keyword evidence="4" id="KW-0969">Cilium</keyword>
<dbReference type="EMBL" id="JBHRYQ010000001">
    <property type="protein sequence ID" value="MFC3809645.1"/>
    <property type="molecule type" value="Genomic_DNA"/>
</dbReference>
<evidence type="ECO:0000313" key="4">
    <source>
        <dbReference type="EMBL" id="MFC3809645.1"/>
    </source>
</evidence>
<dbReference type="InterPro" id="IPR050330">
    <property type="entry name" value="Bact_OuterMem_StrucFunc"/>
</dbReference>
<evidence type="ECO:0000259" key="3">
    <source>
        <dbReference type="PROSITE" id="PS51123"/>
    </source>
</evidence>
<reference evidence="5" key="1">
    <citation type="journal article" date="2019" name="Int. J. Syst. Evol. Microbiol.">
        <title>The Global Catalogue of Microorganisms (GCM) 10K type strain sequencing project: providing services to taxonomists for standard genome sequencing and annotation.</title>
        <authorList>
            <consortium name="The Broad Institute Genomics Platform"/>
            <consortium name="The Broad Institute Genome Sequencing Center for Infectious Disease"/>
            <person name="Wu L."/>
            <person name="Ma J."/>
        </authorList>
    </citation>
    <scope>NUCLEOTIDE SEQUENCE [LARGE SCALE GENOMIC DNA]</scope>
    <source>
        <strain evidence="5">CECT 7956</strain>
    </source>
</reference>
<gene>
    <name evidence="4" type="ORF">ACFOOI_03180</name>
</gene>
<evidence type="ECO:0000256" key="2">
    <source>
        <dbReference type="SAM" id="Coils"/>
    </source>
</evidence>
<dbReference type="CDD" id="cd07185">
    <property type="entry name" value="OmpA_C-like"/>
    <property type="match status" value="1"/>
</dbReference>
<dbReference type="Gene3D" id="3.30.1330.60">
    <property type="entry name" value="OmpA-like domain"/>
    <property type="match status" value="1"/>
</dbReference>
<feature type="coiled-coil region" evidence="2">
    <location>
        <begin position="72"/>
        <end position="99"/>
    </location>
</feature>
<feature type="domain" description="OmpA-like" evidence="3">
    <location>
        <begin position="168"/>
        <end position="290"/>
    </location>
</feature>
<dbReference type="Proteomes" id="UP001595616">
    <property type="component" value="Unassembled WGS sequence"/>
</dbReference>
<dbReference type="PROSITE" id="PS51123">
    <property type="entry name" value="OMPA_2"/>
    <property type="match status" value="1"/>
</dbReference>
<keyword evidence="4" id="KW-0966">Cell projection</keyword>
<name>A0ABV7YRQ1_9BACT</name>
<dbReference type="PANTHER" id="PTHR30329:SF21">
    <property type="entry name" value="LIPOPROTEIN YIAD-RELATED"/>
    <property type="match status" value="1"/>
</dbReference>
<keyword evidence="2" id="KW-0175">Coiled coil</keyword>
<keyword evidence="5" id="KW-1185">Reference proteome</keyword>
<dbReference type="InterPro" id="IPR036737">
    <property type="entry name" value="OmpA-like_sf"/>
</dbReference>
<dbReference type="RefSeq" id="WP_379834974.1">
    <property type="nucleotide sequence ID" value="NZ_JBHRYQ010000001.1"/>
</dbReference>
<evidence type="ECO:0000256" key="1">
    <source>
        <dbReference type="PROSITE-ProRule" id="PRU00473"/>
    </source>
</evidence>